<evidence type="ECO:0000313" key="2">
    <source>
        <dbReference type="EMBL" id="TRX98866.1"/>
    </source>
</evidence>
<evidence type="ECO:0000256" key="1">
    <source>
        <dbReference type="ARBA" id="ARBA00023002"/>
    </source>
</evidence>
<dbReference type="GO" id="GO:0016491">
    <property type="term" value="F:oxidoreductase activity"/>
    <property type="evidence" value="ECO:0007669"/>
    <property type="project" value="UniProtKB-KW"/>
</dbReference>
<dbReference type="SUPFAM" id="SSF51735">
    <property type="entry name" value="NAD(P)-binding Rossmann-fold domains"/>
    <property type="match status" value="1"/>
</dbReference>
<evidence type="ECO:0008006" key="4">
    <source>
        <dbReference type="Google" id="ProtNLM"/>
    </source>
</evidence>
<sequence>MILDICPSAGMVTIRQYDTELKMVSLSSVRSSNSLISSTLPAGLVGLFVGGTSGIGEAALKKFAQYTTRPRAYIVGRSQEAADRIVAECQALNPSGSYIFRKADVSLIRNVDEVCKEIKTKEKAINILFLSCGVPSMDRSKTSEDIHLLAALNYYSRIRFIDNLLPLLRRASVLRRVVTVGGGGYESELDVTDFPALRVPQDKLRGHLTALVTLGLEAIAQRVPNVSFIHDYPGTVRTKLLDYLPEEMLRTLEFIPIDESGERQLYIATSARFPPADRVDTVGVPLGEEIGVATGTSGVVGSGMYSISSDCENVSSTVLELLGTMRRRGLVQEVRQHTEDEFSRATLGKAPSSASKQS</sequence>
<dbReference type="OrthoDB" id="2898509at2759"/>
<gene>
    <name evidence="2" type="ORF">FHL15_000208</name>
</gene>
<dbReference type="EMBL" id="VFLP01000001">
    <property type="protein sequence ID" value="TRX98866.1"/>
    <property type="molecule type" value="Genomic_DNA"/>
</dbReference>
<dbReference type="PANTHER" id="PTHR47534">
    <property type="entry name" value="YALI0E05731P"/>
    <property type="match status" value="1"/>
</dbReference>
<organism evidence="2 3">
    <name type="scientific">Xylaria flabelliformis</name>
    <dbReference type="NCBI Taxonomy" id="2512241"/>
    <lineage>
        <taxon>Eukaryota</taxon>
        <taxon>Fungi</taxon>
        <taxon>Dikarya</taxon>
        <taxon>Ascomycota</taxon>
        <taxon>Pezizomycotina</taxon>
        <taxon>Sordariomycetes</taxon>
        <taxon>Xylariomycetidae</taxon>
        <taxon>Xylariales</taxon>
        <taxon>Xylariaceae</taxon>
        <taxon>Xylaria</taxon>
    </lineage>
</organism>
<dbReference type="InterPro" id="IPR052228">
    <property type="entry name" value="Sec_Metab_Biosynth_Oxidored"/>
</dbReference>
<dbReference type="InterPro" id="IPR002347">
    <property type="entry name" value="SDR_fam"/>
</dbReference>
<dbReference type="STRING" id="2512241.A0A553IF96"/>
<name>A0A553IF96_9PEZI</name>
<keyword evidence="3" id="KW-1185">Reference proteome</keyword>
<protein>
    <recommendedName>
        <fullName evidence="4">Ketoreductase (KR) domain-containing protein</fullName>
    </recommendedName>
</protein>
<dbReference type="PANTHER" id="PTHR47534:SF3">
    <property type="entry name" value="ALCOHOL DEHYDROGENASE-LIKE C-TERMINAL DOMAIN-CONTAINING PROTEIN"/>
    <property type="match status" value="1"/>
</dbReference>
<proteinExistence type="predicted"/>
<reference evidence="3" key="1">
    <citation type="submission" date="2019-06" db="EMBL/GenBank/DDBJ databases">
        <title>Draft genome sequence of the griseofulvin-producing fungus Xylaria cubensis strain G536.</title>
        <authorList>
            <person name="Mead M.E."/>
            <person name="Raja H.A."/>
            <person name="Steenwyk J.L."/>
            <person name="Knowles S.L."/>
            <person name="Oberlies N.H."/>
            <person name="Rokas A."/>
        </authorList>
    </citation>
    <scope>NUCLEOTIDE SEQUENCE [LARGE SCALE GENOMIC DNA]</scope>
    <source>
        <strain evidence="3">G536</strain>
    </source>
</reference>
<keyword evidence="1" id="KW-0560">Oxidoreductase</keyword>
<dbReference type="Proteomes" id="UP000319160">
    <property type="component" value="Unassembled WGS sequence"/>
</dbReference>
<dbReference type="AlphaFoldDB" id="A0A553IF96"/>
<dbReference type="InterPro" id="IPR036291">
    <property type="entry name" value="NAD(P)-bd_dom_sf"/>
</dbReference>
<dbReference type="Gene3D" id="3.40.50.720">
    <property type="entry name" value="NAD(P)-binding Rossmann-like Domain"/>
    <property type="match status" value="1"/>
</dbReference>
<accession>A0A553IF96</accession>
<evidence type="ECO:0000313" key="3">
    <source>
        <dbReference type="Proteomes" id="UP000319160"/>
    </source>
</evidence>
<comment type="caution">
    <text evidence="2">The sequence shown here is derived from an EMBL/GenBank/DDBJ whole genome shotgun (WGS) entry which is preliminary data.</text>
</comment>
<dbReference type="Pfam" id="PF00106">
    <property type="entry name" value="adh_short"/>
    <property type="match status" value="1"/>
</dbReference>